<organism evidence="1 2">
    <name type="scientific">Slackia equolifaciens</name>
    <dbReference type="NCBI Taxonomy" id="498718"/>
    <lineage>
        <taxon>Bacteria</taxon>
        <taxon>Bacillati</taxon>
        <taxon>Actinomycetota</taxon>
        <taxon>Coriobacteriia</taxon>
        <taxon>Eggerthellales</taxon>
        <taxon>Eggerthellaceae</taxon>
        <taxon>Slackia</taxon>
    </lineage>
</organism>
<dbReference type="PANTHER" id="PTHR43169">
    <property type="entry name" value="EXSB FAMILY PROTEIN"/>
    <property type="match status" value="1"/>
</dbReference>
<dbReference type="Proteomes" id="UP000786989">
    <property type="component" value="Unassembled WGS sequence"/>
</dbReference>
<comment type="caution">
    <text evidence="1">The sequence shown here is derived from an EMBL/GenBank/DDBJ whole genome shotgun (WGS) entry which is preliminary data.</text>
</comment>
<dbReference type="PANTHER" id="PTHR43169:SF2">
    <property type="entry name" value="NAD_GMP SYNTHASE DOMAIN-CONTAINING PROTEIN"/>
    <property type="match status" value="1"/>
</dbReference>
<gene>
    <name evidence="1" type="ORF">K8U77_09845</name>
</gene>
<reference evidence="1" key="1">
    <citation type="journal article" date="2021" name="PeerJ">
        <title>Extensive microbial diversity within the chicken gut microbiome revealed by metagenomics and culture.</title>
        <authorList>
            <person name="Gilroy R."/>
            <person name="Ravi A."/>
            <person name="Getino M."/>
            <person name="Pursley I."/>
            <person name="Horton D.L."/>
            <person name="Alikhan N.F."/>
            <person name="Baker D."/>
            <person name="Gharbi K."/>
            <person name="Hall N."/>
            <person name="Watson M."/>
            <person name="Adriaenssens E.M."/>
            <person name="Foster-Nyarko E."/>
            <person name="Jarju S."/>
            <person name="Secka A."/>
            <person name="Antonio M."/>
            <person name="Oren A."/>
            <person name="Chaudhuri R.R."/>
            <person name="La Ragione R."/>
            <person name="Hildebrand F."/>
            <person name="Pallen M.J."/>
        </authorList>
    </citation>
    <scope>NUCLEOTIDE SEQUENCE</scope>
    <source>
        <strain evidence="1">ChiGjej6B6-11269</strain>
    </source>
</reference>
<dbReference type="InterPro" id="IPR052188">
    <property type="entry name" value="Ni-pincer_cofactor_biosynth"/>
</dbReference>
<name>A0A9D2UYI6_9ACTN</name>
<accession>A0A9D2UYI6</accession>
<sequence>MALTWEDAVCGLDPNERYGLAFSGGCDSSFLLAAMCRAGLDVKAYMVMTAFQAPFELDDARRVVEEVGAEFELMRADVLSQKDVCANPPDRCYLCKRFIFGEVLAAMGRDGRRVLLDGTNASDDPARRPGFRALAELGVRSPLRDAGFTKENVREASRAIGLSTADKPNFSCFATKVSEGQRIDRASLEAAAHALGMELCLYLYPVCSKVLK</sequence>
<proteinExistence type="predicted"/>
<dbReference type="SUPFAM" id="SSF52402">
    <property type="entry name" value="Adenine nucleotide alpha hydrolases-like"/>
    <property type="match status" value="1"/>
</dbReference>
<dbReference type="EMBL" id="DYWI01000195">
    <property type="protein sequence ID" value="HJF66398.1"/>
    <property type="molecule type" value="Genomic_DNA"/>
</dbReference>
<protein>
    <submittedName>
        <fullName evidence="1">ExsB family transcriptional regulator</fullName>
    </submittedName>
</protein>
<reference evidence="1" key="2">
    <citation type="submission" date="2021-09" db="EMBL/GenBank/DDBJ databases">
        <authorList>
            <person name="Gilroy R."/>
        </authorList>
    </citation>
    <scope>NUCLEOTIDE SEQUENCE</scope>
    <source>
        <strain evidence="1">ChiGjej6B6-11269</strain>
    </source>
</reference>
<dbReference type="InterPro" id="IPR014729">
    <property type="entry name" value="Rossmann-like_a/b/a_fold"/>
</dbReference>
<evidence type="ECO:0000313" key="2">
    <source>
        <dbReference type="Proteomes" id="UP000786989"/>
    </source>
</evidence>
<evidence type="ECO:0000313" key="1">
    <source>
        <dbReference type="EMBL" id="HJF66398.1"/>
    </source>
</evidence>
<dbReference type="AlphaFoldDB" id="A0A9D2UYI6"/>
<dbReference type="Gene3D" id="3.40.50.620">
    <property type="entry name" value="HUPs"/>
    <property type="match status" value="1"/>
</dbReference>